<dbReference type="GO" id="GO:0003700">
    <property type="term" value="F:DNA-binding transcription factor activity"/>
    <property type="evidence" value="ECO:0007669"/>
    <property type="project" value="UniProtKB-UniRule"/>
</dbReference>
<dbReference type="SUPFAM" id="SSF55021">
    <property type="entry name" value="ACT-like"/>
    <property type="match status" value="1"/>
</dbReference>
<keyword evidence="4" id="KW-0479">Metal-binding</keyword>
<comment type="caution">
    <text evidence="8">Lacks conserved residue(s) required for the propagation of feature annotation.</text>
</comment>
<dbReference type="InterPro" id="IPR050192">
    <property type="entry name" value="CopG/NikR_regulator"/>
</dbReference>
<dbReference type="PANTHER" id="PTHR34719">
    <property type="entry name" value="NICKEL-RESPONSIVE REGULATOR"/>
    <property type="match status" value="1"/>
</dbReference>
<dbReference type="Pfam" id="PF08753">
    <property type="entry name" value="NikR_C"/>
    <property type="match status" value="1"/>
</dbReference>
<dbReference type="Gene3D" id="1.10.1220.10">
    <property type="entry name" value="Met repressor-like"/>
    <property type="match status" value="1"/>
</dbReference>
<dbReference type="PANTHER" id="PTHR34719:SF2">
    <property type="entry name" value="NICKEL-RESPONSIVE REGULATOR"/>
    <property type="match status" value="1"/>
</dbReference>
<evidence type="ECO:0000313" key="11">
    <source>
        <dbReference type="EMBL" id="HIX85501.1"/>
    </source>
</evidence>
<feature type="domain" description="Ribbon-helix-helix protein CopG" evidence="9">
    <location>
        <begin position="4"/>
        <end position="42"/>
    </location>
</feature>
<evidence type="ECO:0000256" key="7">
    <source>
        <dbReference type="ARBA" id="ARBA00023163"/>
    </source>
</evidence>
<evidence type="ECO:0000259" key="9">
    <source>
        <dbReference type="Pfam" id="PF01402"/>
    </source>
</evidence>
<comment type="function">
    <text evidence="8">Transcriptional regulator.</text>
</comment>
<evidence type="ECO:0000256" key="5">
    <source>
        <dbReference type="ARBA" id="ARBA00023015"/>
    </source>
</evidence>
<evidence type="ECO:0000256" key="4">
    <source>
        <dbReference type="ARBA" id="ARBA00022723"/>
    </source>
</evidence>
<dbReference type="HAMAP" id="MF_00476">
    <property type="entry name" value="NikR"/>
    <property type="match status" value="1"/>
</dbReference>
<dbReference type="InterPro" id="IPR014864">
    <property type="entry name" value="TF_NikR_Ni-bd_C"/>
</dbReference>
<dbReference type="GO" id="GO:0016151">
    <property type="term" value="F:nickel cation binding"/>
    <property type="evidence" value="ECO:0007669"/>
    <property type="project" value="UniProtKB-UniRule"/>
</dbReference>
<dbReference type="SUPFAM" id="SSF47598">
    <property type="entry name" value="Ribbon-helix-helix"/>
    <property type="match status" value="1"/>
</dbReference>
<organism evidence="11 12">
    <name type="scientific">Candidatus Parabacteroides intestinigallinarum</name>
    <dbReference type="NCBI Taxonomy" id="2838722"/>
    <lineage>
        <taxon>Bacteria</taxon>
        <taxon>Pseudomonadati</taxon>
        <taxon>Bacteroidota</taxon>
        <taxon>Bacteroidia</taxon>
        <taxon>Bacteroidales</taxon>
        <taxon>Tannerellaceae</taxon>
        <taxon>Parabacteroides</taxon>
    </lineage>
</organism>
<dbReference type="InterPro" id="IPR027271">
    <property type="entry name" value="Acetolactate_synth/TF_NikR_C"/>
</dbReference>
<dbReference type="CDD" id="cd22231">
    <property type="entry name" value="RHH_NikR_HicB-like"/>
    <property type="match status" value="1"/>
</dbReference>
<evidence type="ECO:0000256" key="8">
    <source>
        <dbReference type="HAMAP-Rule" id="MF_00476"/>
    </source>
</evidence>
<evidence type="ECO:0000256" key="2">
    <source>
        <dbReference type="ARBA" id="ARBA00008478"/>
    </source>
</evidence>
<feature type="domain" description="Transcription factor NikR nickel binding C-terminal" evidence="10">
    <location>
        <begin position="54"/>
        <end position="129"/>
    </location>
</feature>
<dbReference type="Gene3D" id="3.30.70.1150">
    <property type="entry name" value="ACT-like. Chain A, domain 2"/>
    <property type="match status" value="1"/>
</dbReference>
<evidence type="ECO:0000256" key="3">
    <source>
        <dbReference type="ARBA" id="ARBA00022596"/>
    </source>
</evidence>
<evidence type="ECO:0000313" key="12">
    <source>
        <dbReference type="Proteomes" id="UP000823847"/>
    </source>
</evidence>
<dbReference type="InterPro" id="IPR022988">
    <property type="entry name" value="Ni_resp_reg_NikR"/>
</dbReference>
<evidence type="ECO:0000259" key="10">
    <source>
        <dbReference type="Pfam" id="PF08753"/>
    </source>
</evidence>
<accession>A0A9D1XPW8</accession>
<dbReference type="InterPro" id="IPR002145">
    <property type="entry name" value="CopG"/>
</dbReference>
<dbReference type="NCBIfam" id="NF002815">
    <property type="entry name" value="PRK02967.1"/>
    <property type="match status" value="1"/>
</dbReference>
<dbReference type="InterPro" id="IPR045865">
    <property type="entry name" value="ACT-like_dom_sf"/>
</dbReference>
<dbReference type="InterPro" id="IPR010985">
    <property type="entry name" value="Ribbon_hlx_hlx"/>
</dbReference>
<dbReference type="GO" id="GO:0010045">
    <property type="term" value="P:response to nickel cation"/>
    <property type="evidence" value="ECO:0007669"/>
    <property type="project" value="InterPro"/>
</dbReference>
<name>A0A9D1XPW8_9BACT</name>
<proteinExistence type="inferred from homology"/>
<dbReference type="Pfam" id="PF01402">
    <property type="entry name" value="RHH_1"/>
    <property type="match status" value="1"/>
</dbReference>
<comment type="cofactor">
    <cofactor evidence="1">
        <name>Ni(2+)</name>
        <dbReference type="ChEBI" id="CHEBI:49786"/>
    </cofactor>
</comment>
<comment type="caution">
    <text evidence="11">The sequence shown here is derived from an EMBL/GenBank/DDBJ whole genome shotgun (WGS) entry which is preliminary data.</text>
</comment>
<evidence type="ECO:0000256" key="1">
    <source>
        <dbReference type="ARBA" id="ARBA00001967"/>
    </source>
</evidence>
<dbReference type="EMBL" id="DXEN01000015">
    <property type="protein sequence ID" value="HIX85501.1"/>
    <property type="molecule type" value="Genomic_DNA"/>
</dbReference>
<keyword evidence="6 8" id="KW-0238">DNA-binding</keyword>
<reference evidence="11" key="1">
    <citation type="journal article" date="2021" name="PeerJ">
        <title>Extensive microbial diversity within the chicken gut microbiome revealed by metagenomics and culture.</title>
        <authorList>
            <person name="Gilroy R."/>
            <person name="Ravi A."/>
            <person name="Getino M."/>
            <person name="Pursley I."/>
            <person name="Horton D.L."/>
            <person name="Alikhan N.F."/>
            <person name="Baker D."/>
            <person name="Gharbi K."/>
            <person name="Hall N."/>
            <person name="Watson M."/>
            <person name="Adriaenssens E.M."/>
            <person name="Foster-Nyarko E."/>
            <person name="Jarju S."/>
            <person name="Secka A."/>
            <person name="Antonio M."/>
            <person name="Oren A."/>
            <person name="Chaudhuri R.R."/>
            <person name="La Ragione R."/>
            <person name="Hildebrand F."/>
            <person name="Pallen M.J."/>
        </authorList>
    </citation>
    <scope>NUCLEOTIDE SEQUENCE</scope>
    <source>
        <strain evidence="11">ChiHecec2B26-12326</strain>
    </source>
</reference>
<reference evidence="11" key="2">
    <citation type="submission" date="2021-04" db="EMBL/GenBank/DDBJ databases">
        <authorList>
            <person name="Gilroy R."/>
        </authorList>
    </citation>
    <scope>NUCLEOTIDE SEQUENCE</scope>
    <source>
        <strain evidence="11">ChiHecec2B26-12326</strain>
    </source>
</reference>
<protein>
    <recommendedName>
        <fullName evidence="8">Putative nickel-responsive regulator</fullName>
    </recommendedName>
</protein>
<keyword evidence="5 8" id="KW-0805">Transcription regulation</keyword>
<keyword evidence="7 8" id="KW-0804">Transcription</keyword>
<sequence>MSLKRFGVSLEDNLLESLDQYVLENGFANRSQAIRFLIEKNVAERKWQCNHIVAGTIIIMYDQKKKEITARVADIQQDYQDVILSSSQYYINRNFCLHIATVMGTAHRLTELADKLTAIKGIKHGKLVMSRAD</sequence>
<dbReference type="GO" id="GO:0003677">
    <property type="term" value="F:DNA binding"/>
    <property type="evidence" value="ECO:0007669"/>
    <property type="project" value="UniProtKB-KW"/>
</dbReference>
<evidence type="ECO:0000256" key="6">
    <source>
        <dbReference type="ARBA" id="ARBA00023125"/>
    </source>
</evidence>
<dbReference type="AlphaFoldDB" id="A0A9D1XPW8"/>
<dbReference type="Proteomes" id="UP000823847">
    <property type="component" value="Unassembled WGS sequence"/>
</dbReference>
<dbReference type="InterPro" id="IPR013321">
    <property type="entry name" value="Arc_rbn_hlx_hlx"/>
</dbReference>
<comment type="similarity">
    <text evidence="2 8">Belongs to the transcriptional regulatory CopG/NikR family.</text>
</comment>
<keyword evidence="3" id="KW-0533">Nickel</keyword>
<dbReference type="NCBIfam" id="NF003381">
    <property type="entry name" value="PRK04460.1"/>
    <property type="match status" value="1"/>
</dbReference>
<gene>
    <name evidence="11" type="primary">nikR</name>
    <name evidence="11" type="ORF">H9848_02685</name>
</gene>